<dbReference type="InterPro" id="IPR012861">
    <property type="entry name" value="DUF1634"/>
</dbReference>
<protein>
    <recommendedName>
        <fullName evidence="4">DUF1634 domain-containing protein</fullName>
    </recommendedName>
</protein>
<evidence type="ECO:0000313" key="3">
    <source>
        <dbReference type="Proteomes" id="UP000620550"/>
    </source>
</evidence>
<name>A0ABQ3HV26_9SPHI</name>
<evidence type="ECO:0000313" key="2">
    <source>
        <dbReference type="EMBL" id="GHE30456.1"/>
    </source>
</evidence>
<keyword evidence="3" id="KW-1185">Reference proteome</keyword>
<sequence length="126" mass="13888">MKITDKTIQYIIGNLLKYSVWIVLGIGILGGALFLINNKDATVDYRNFIAHDQSLLEVLDDVFSGIANFDGAAVIYLAVILLFLTPLIRLLLSLVGFMLEKDGLYVAITLTVLAIVSFSVYFGFAH</sequence>
<evidence type="ECO:0000256" key="1">
    <source>
        <dbReference type="SAM" id="Phobius"/>
    </source>
</evidence>
<proteinExistence type="predicted"/>
<accession>A0ABQ3HV26</accession>
<reference evidence="3" key="1">
    <citation type="journal article" date="2019" name="Int. J. Syst. Evol. Microbiol.">
        <title>The Global Catalogue of Microorganisms (GCM) 10K type strain sequencing project: providing services to taxonomists for standard genome sequencing and annotation.</title>
        <authorList>
            <consortium name="The Broad Institute Genomics Platform"/>
            <consortium name="The Broad Institute Genome Sequencing Center for Infectious Disease"/>
            <person name="Wu L."/>
            <person name="Ma J."/>
        </authorList>
    </citation>
    <scope>NUCLEOTIDE SEQUENCE [LARGE SCALE GENOMIC DNA]</scope>
    <source>
        <strain evidence="3">CGMCC 1.12966</strain>
    </source>
</reference>
<gene>
    <name evidence="2" type="ORF">GCM10017764_11710</name>
</gene>
<feature type="transmembrane region" description="Helical" evidence="1">
    <location>
        <begin position="73"/>
        <end position="92"/>
    </location>
</feature>
<comment type="caution">
    <text evidence="2">The sequence shown here is derived from an EMBL/GenBank/DDBJ whole genome shotgun (WGS) entry which is preliminary data.</text>
</comment>
<evidence type="ECO:0008006" key="4">
    <source>
        <dbReference type="Google" id="ProtNLM"/>
    </source>
</evidence>
<dbReference type="Pfam" id="PF07843">
    <property type="entry name" value="DUF1634"/>
    <property type="match status" value="1"/>
</dbReference>
<feature type="transmembrane region" description="Helical" evidence="1">
    <location>
        <begin position="104"/>
        <end position="124"/>
    </location>
</feature>
<keyword evidence="1" id="KW-0472">Membrane</keyword>
<dbReference type="RefSeq" id="WP_189625706.1">
    <property type="nucleotide sequence ID" value="NZ_BNAF01000004.1"/>
</dbReference>
<feature type="transmembrane region" description="Helical" evidence="1">
    <location>
        <begin position="15"/>
        <end position="36"/>
    </location>
</feature>
<dbReference type="Proteomes" id="UP000620550">
    <property type="component" value="Unassembled WGS sequence"/>
</dbReference>
<organism evidence="2 3">
    <name type="scientific">Sphingobacterium griseoflavum</name>
    <dbReference type="NCBI Taxonomy" id="1474952"/>
    <lineage>
        <taxon>Bacteria</taxon>
        <taxon>Pseudomonadati</taxon>
        <taxon>Bacteroidota</taxon>
        <taxon>Sphingobacteriia</taxon>
        <taxon>Sphingobacteriales</taxon>
        <taxon>Sphingobacteriaceae</taxon>
        <taxon>Sphingobacterium</taxon>
    </lineage>
</organism>
<keyword evidence="1" id="KW-1133">Transmembrane helix</keyword>
<dbReference type="EMBL" id="BNAF01000004">
    <property type="protein sequence ID" value="GHE30456.1"/>
    <property type="molecule type" value="Genomic_DNA"/>
</dbReference>
<keyword evidence="1" id="KW-0812">Transmembrane</keyword>